<dbReference type="GO" id="GO:0012505">
    <property type="term" value="C:endomembrane system"/>
    <property type="evidence" value="ECO:0007669"/>
    <property type="project" value="UniProtKB-SubCell"/>
</dbReference>
<evidence type="ECO:0000256" key="4">
    <source>
        <dbReference type="ARBA" id="ARBA00022574"/>
    </source>
</evidence>
<dbReference type="InterPro" id="IPR048720">
    <property type="entry name" value="PROPPIN"/>
</dbReference>
<dbReference type="EMBL" id="JAHMUF010000006">
    <property type="protein sequence ID" value="KAG7194777.1"/>
    <property type="molecule type" value="Genomic_DNA"/>
</dbReference>
<dbReference type="Proteomes" id="UP000790833">
    <property type="component" value="Unassembled WGS sequence"/>
</dbReference>
<dbReference type="AlphaFoldDB" id="A0A9P8AK48"/>
<evidence type="ECO:0000256" key="3">
    <source>
        <dbReference type="ARBA" id="ARBA00022554"/>
    </source>
</evidence>
<dbReference type="SUPFAM" id="SSF50978">
    <property type="entry name" value="WD40 repeat-like"/>
    <property type="match status" value="1"/>
</dbReference>
<feature type="compositionally biased region" description="Acidic residues" evidence="9">
    <location>
        <begin position="376"/>
        <end position="396"/>
    </location>
</feature>
<dbReference type="OrthoDB" id="1667587at2759"/>
<comment type="caution">
    <text evidence="10">The sequence shown here is derived from an EMBL/GenBank/DDBJ whole genome shotgun (WGS) entry which is preliminary data.</text>
</comment>
<dbReference type="InterPro" id="IPR001680">
    <property type="entry name" value="WD40_rpt"/>
</dbReference>
<evidence type="ECO:0000256" key="5">
    <source>
        <dbReference type="ARBA" id="ARBA00022737"/>
    </source>
</evidence>
<sequence>MDGSGIRGGESTSIGGIGSINSGASISSGPMGGSQDDTINFINFNQDASYVLIGTNTGYKIFNCTPSFGKCYQWRKYESVGIVEMLYTTSLVAVVMLGEEVGSSPRKLKIINTKRQSTISDLIFPNTILQVKLTRHRLVVILETQIYIYDIGTLKLLHTIETSSNPTGLCTISTDENNSVLAYPSPPRTIAHDSLLVAGINTNGGVNLVQNNIQSVSNTPNRIGDVIIFNLNTLQPVSVIEAHKATLASMALSCDGSLLATASDKGTIVRIFSVDSGIKLFQFRRGTYSTKIWSLRFSLDNKYVVATSSSDTVHIFRLGEDEKLKSYPRKVTVVSPSLSRIPELEITPSKSNDSQKQDSHTGGGSGGMKSLTSSTELDEDLDEDEDEDSDVDEEPEPSNSSNTKQRKLSQGSYNSVNSAMSDDKVEPVVDQTRLSVARLIRRQSQSLGRRAAQRMGDFLPSKFSSILEPIRHFASLKINSTSKDTKSIAAINCEIQQNVVPKSYLKDHTSLSPEQREETLRMNLLHVNVVTSDGTFYVYGLDPERGGDCILLHQYSLLEDSG</sequence>
<evidence type="ECO:0000313" key="11">
    <source>
        <dbReference type="Proteomes" id="UP000790833"/>
    </source>
</evidence>
<name>A0A9P8AK48_9ASCO</name>
<dbReference type="Pfam" id="PF21032">
    <property type="entry name" value="PROPPIN"/>
    <property type="match status" value="2"/>
</dbReference>
<dbReference type="SMART" id="SM00320">
    <property type="entry name" value="WD40"/>
    <property type="match status" value="2"/>
</dbReference>
<evidence type="ECO:0000256" key="6">
    <source>
        <dbReference type="ARBA" id="ARBA00022927"/>
    </source>
</evidence>
<comment type="similarity">
    <text evidence="7">Belongs to the WD repeat PROPPIN family.</text>
</comment>
<dbReference type="Gene3D" id="2.130.10.10">
    <property type="entry name" value="YVTN repeat-like/Quinoprotein amine dehydrogenase"/>
    <property type="match status" value="1"/>
</dbReference>
<feature type="compositionally biased region" description="Polar residues" evidence="9">
    <location>
        <begin position="408"/>
        <end position="420"/>
    </location>
</feature>
<dbReference type="GO" id="GO:0005774">
    <property type="term" value="C:vacuolar membrane"/>
    <property type="evidence" value="ECO:0007669"/>
    <property type="project" value="UniProtKB-SubCell"/>
</dbReference>
<dbReference type="PANTHER" id="PTHR11227">
    <property type="entry name" value="WD-REPEAT PROTEIN INTERACTING WITH PHOSPHOINOSIDES WIPI -RELATED"/>
    <property type="match status" value="1"/>
</dbReference>
<dbReference type="GeneID" id="66117832"/>
<keyword evidence="3" id="KW-0926">Vacuole</keyword>
<keyword evidence="11" id="KW-1185">Reference proteome</keyword>
<keyword evidence="5" id="KW-0677">Repeat</keyword>
<keyword evidence="6" id="KW-0653">Protein transport</keyword>
<evidence type="ECO:0000256" key="9">
    <source>
        <dbReference type="SAM" id="MobiDB-lite"/>
    </source>
</evidence>
<comment type="subcellular location">
    <subcellularLocation>
        <location evidence="1">Endomembrane system</location>
        <topology evidence="1">Peripheral membrane protein</topology>
    </subcellularLocation>
    <subcellularLocation>
        <location evidence="8">Vacuole membrane</location>
    </subcellularLocation>
</comment>
<feature type="region of interest" description="Disordered" evidence="9">
    <location>
        <begin position="342"/>
        <end position="426"/>
    </location>
</feature>
<evidence type="ECO:0000256" key="7">
    <source>
        <dbReference type="ARBA" id="ARBA00025740"/>
    </source>
</evidence>
<keyword evidence="2" id="KW-0813">Transport</keyword>
<evidence type="ECO:0000256" key="8">
    <source>
        <dbReference type="ARBA" id="ARBA00037813"/>
    </source>
</evidence>
<evidence type="ECO:0000313" key="10">
    <source>
        <dbReference type="EMBL" id="KAG7194777.1"/>
    </source>
</evidence>
<evidence type="ECO:0000256" key="1">
    <source>
        <dbReference type="ARBA" id="ARBA00004184"/>
    </source>
</evidence>
<protein>
    <submittedName>
        <fullName evidence="10">Autophagy protein</fullName>
    </submittedName>
</protein>
<dbReference type="InterPro" id="IPR015943">
    <property type="entry name" value="WD40/YVTN_repeat-like_dom_sf"/>
</dbReference>
<evidence type="ECO:0000256" key="2">
    <source>
        <dbReference type="ARBA" id="ARBA00022448"/>
    </source>
</evidence>
<dbReference type="InterPro" id="IPR036322">
    <property type="entry name" value="WD40_repeat_dom_sf"/>
</dbReference>
<dbReference type="GO" id="GO:0015031">
    <property type="term" value="P:protein transport"/>
    <property type="evidence" value="ECO:0007669"/>
    <property type="project" value="UniProtKB-KW"/>
</dbReference>
<gene>
    <name evidence="10" type="primary">ATG18</name>
    <name evidence="10" type="ORF">KQ657_004458</name>
</gene>
<reference evidence="10" key="1">
    <citation type="submission" date="2021-03" db="EMBL/GenBank/DDBJ databases">
        <authorList>
            <person name="Palmer J.M."/>
        </authorList>
    </citation>
    <scope>NUCLEOTIDE SEQUENCE</scope>
    <source>
        <strain evidence="10">ARV_011</strain>
    </source>
</reference>
<keyword evidence="4" id="KW-0853">WD repeat</keyword>
<dbReference type="RefSeq" id="XP_043050324.1">
    <property type="nucleotide sequence ID" value="XM_043195127.1"/>
</dbReference>
<proteinExistence type="inferred from homology"/>
<accession>A0A9P8AK48</accession>
<organism evidence="10 11">
    <name type="scientific">Scheffersomyces spartinae</name>
    <dbReference type="NCBI Taxonomy" id="45513"/>
    <lineage>
        <taxon>Eukaryota</taxon>
        <taxon>Fungi</taxon>
        <taxon>Dikarya</taxon>
        <taxon>Ascomycota</taxon>
        <taxon>Saccharomycotina</taxon>
        <taxon>Pichiomycetes</taxon>
        <taxon>Debaryomycetaceae</taxon>
        <taxon>Scheffersomyces</taxon>
    </lineage>
</organism>